<dbReference type="Proteomes" id="UP000885830">
    <property type="component" value="Unassembled WGS sequence"/>
</dbReference>
<dbReference type="EMBL" id="DRMJ01000229">
    <property type="protein sequence ID" value="HHL42871.1"/>
    <property type="molecule type" value="Genomic_DNA"/>
</dbReference>
<gene>
    <name evidence="4" type="primary">bamD</name>
    <name evidence="6" type="ORF">ENJ42_04570</name>
</gene>
<keyword evidence="4" id="KW-0449">Lipoprotein</keyword>
<dbReference type="HAMAP" id="MF_00922">
    <property type="entry name" value="OM_assembly_BamD"/>
    <property type="match status" value="1"/>
</dbReference>
<evidence type="ECO:0000256" key="4">
    <source>
        <dbReference type="HAMAP-Rule" id="MF_00922"/>
    </source>
</evidence>
<organism evidence="6">
    <name type="scientific">Hellea balneolensis</name>
    <dbReference type="NCBI Taxonomy" id="287478"/>
    <lineage>
        <taxon>Bacteria</taxon>
        <taxon>Pseudomonadati</taxon>
        <taxon>Pseudomonadota</taxon>
        <taxon>Alphaproteobacteria</taxon>
        <taxon>Maricaulales</taxon>
        <taxon>Robiginitomaculaceae</taxon>
        <taxon>Hellea</taxon>
    </lineage>
</organism>
<comment type="function">
    <text evidence="4">Part of the outer membrane protein assembly complex, which is involved in assembly and insertion of beta-barrel proteins into the outer membrane.</text>
</comment>
<dbReference type="Pfam" id="PF13525">
    <property type="entry name" value="YfiO"/>
    <property type="match status" value="1"/>
</dbReference>
<comment type="caution">
    <text evidence="6">The sequence shown here is derived from an EMBL/GenBank/DDBJ whole genome shotgun (WGS) entry which is preliminary data.</text>
</comment>
<sequence>MNLKSLCRHALLFIVVGAVLSGCSTLGRKKKEKLAYIERPAEVLYNAAVTKMDERRYDDAVLLFDEVERQHPFSRWARRAMLMSAFAHYSSGDYDETISSAQRFISLHPGNKSTPYAYYLIAISYFEQIFDVGRDQGTTVQAEAALQQVVRRYPDSDYARDARLKLELTHDHLAGKEMDVGRWYLRQNQHLAAIGRFKNVVKNYDTTSQVEEALHRLVEAYVSLGLIGEAKQVGSVLGYNYPDSEWYQDSYNLLSKYGVDLHQELKVKRKRGYWRRLKERLF</sequence>
<protein>
    <recommendedName>
        <fullName evidence="4">Outer membrane protein assembly factor BamD</fullName>
    </recommendedName>
</protein>
<evidence type="ECO:0000256" key="1">
    <source>
        <dbReference type="ARBA" id="ARBA00022729"/>
    </source>
</evidence>
<dbReference type="InterPro" id="IPR011990">
    <property type="entry name" value="TPR-like_helical_dom_sf"/>
</dbReference>
<keyword evidence="3 4" id="KW-0998">Cell outer membrane</keyword>
<evidence type="ECO:0000256" key="3">
    <source>
        <dbReference type="ARBA" id="ARBA00023237"/>
    </source>
</evidence>
<dbReference type="GO" id="GO:0009279">
    <property type="term" value="C:cell outer membrane"/>
    <property type="evidence" value="ECO:0007669"/>
    <property type="project" value="UniProtKB-SubCell"/>
</dbReference>
<keyword evidence="2 4" id="KW-0472">Membrane</keyword>
<dbReference type="AlphaFoldDB" id="A0A7C5M0V8"/>
<proteinExistence type="inferred from homology"/>
<dbReference type="Gene3D" id="1.25.40.10">
    <property type="entry name" value="Tetratricopeptide repeat domain"/>
    <property type="match status" value="1"/>
</dbReference>
<evidence type="ECO:0000259" key="5">
    <source>
        <dbReference type="Pfam" id="PF13525"/>
    </source>
</evidence>
<dbReference type="InterPro" id="IPR017689">
    <property type="entry name" value="BamD"/>
</dbReference>
<dbReference type="GO" id="GO:0043165">
    <property type="term" value="P:Gram-negative-bacterium-type cell outer membrane assembly"/>
    <property type="evidence" value="ECO:0007669"/>
    <property type="project" value="UniProtKB-UniRule"/>
</dbReference>
<evidence type="ECO:0000313" key="6">
    <source>
        <dbReference type="EMBL" id="HHL42871.1"/>
    </source>
</evidence>
<reference evidence="6" key="1">
    <citation type="journal article" date="2020" name="mSystems">
        <title>Genome- and Community-Level Interaction Insights into Carbon Utilization and Element Cycling Functions of Hydrothermarchaeota in Hydrothermal Sediment.</title>
        <authorList>
            <person name="Zhou Z."/>
            <person name="Liu Y."/>
            <person name="Xu W."/>
            <person name="Pan J."/>
            <person name="Luo Z.H."/>
            <person name="Li M."/>
        </authorList>
    </citation>
    <scope>NUCLEOTIDE SEQUENCE [LARGE SCALE GENOMIC DNA]</scope>
    <source>
        <strain evidence="6">HyVt-485</strain>
    </source>
</reference>
<dbReference type="GO" id="GO:0051205">
    <property type="term" value="P:protein insertion into membrane"/>
    <property type="evidence" value="ECO:0007669"/>
    <property type="project" value="UniProtKB-UniRule"/>
</dbReference>
<evidence type="ECO:0000256" key="2">
    <source>
        <dbReference type="ARBA" id="ARBA00023136"/>
    </source>
</evidence>
<name>A0A7C5M0V8_9PROT</name>
<accession>A0A7C5M0V8</accession>
<dbReference type="NCBIfam" id="TIGR03302">
    <property type="entry name" value="OM_YfiO"/>
    <property type="match status" value="1"/>
</dbReference>
<dbReference type="PROSITE" id="PS51257">
    <property type="entry name" value="PROKAR_LIPOPROTEIN"/>
    <property type="match status" value="1"/>
</dbReference>
<dbReference type="SUPFAM" id="SSF48452">
    <property type="entry name" value="TPR-like"/>
    <property type="match status" value="1"/>
</dbReference>
<feature type="domain" description="Outer membrane lipoprotein BamD-like" evidence="5">
    <location>
        <begin position="39"/>
        <end position="232"/>
    </location>
</feature>
<comment type="subcellular location">
    <subcellularLocation>
        <location evidence="4">Cell outer membrane</location>
        <topology evidence="4">Lipid-anchor</topology>
    </subcellularLocation>
</comment>
<comment type="similarity">
    <text evidence="4">Belongs to the BamD family.</text>
</comment>
<dbReference type="InterPro" id="IPR039565">
    <property type="entry name" value="BamD-like"/>
</dbReference>
<keyword evidence="1 4" id="KW-0732">Signal</keyword>
<dbReference type="CDD" id="cd15830">
    <property type="entry name" value="BamD"/>
    <property type="match status" value="1"/>
</dbReference>
<keyword evidence="4" id="KW-0564">Palmitate</keyword>
<comment type="subunit">
    <text evidence="4">Part of the Bam complex.</text>
</comment>